<dbReference type="InterPro" id="IPR036390">
    <property type="entry name" value="WH_DNA-bd_sf"/>
</dbReference>
<keyword evidence="6" id="KW-1185">Reference proteome</keyword>
<evidence type="ECO:0000256" key="1">
    <source>
        <dbReference type="ARBA" id="ARBA00011046"/>
    </source>
</evidence>
<evidence type="ECO:0000313" key="5">
    <source>
        <dbReference type="EMBL" id="WIW94716.1"/>
    </source>
</evidence>
<dbReference type="InterPro" id="IPR005650">
    <property type="entry name" value="BlaI_family"/>
</dbReference>
<protein>
    <submittedName>
        <fullName evidence="5">BlaI/MecI/CopY family transcriptional regulator</fullName>
    </submittedName>
</protein>
<name>A0A9Y2B696_9SPHN</name>
<accession>A0A9Y2B696</accession>
<proteinExistence type="inferred from homology"/>
<dbReference type="Gene3D" id="1.10.4040.10">
    <property type="entry name" value="Penicillinase repressor domain"/>
    <property type="match status" value="1"/>
</dbReference>
<dbReference type="Gene3D" id="1.10.10.10">
    <property type="entry name" value="Winged helix-like DNA-binding domain superfamily/Winged helix DNA-binding domain"/>
    <property type="match status" value="1"/>
</dbReference>
<sequence length="129" mass="14227">MGQGSNAKPERISEAEHAVMEVLWDRNPATAADVSDALAQNRGWSLATVKTLLGRLVQKHAISASPDGRRYLYTPLIERSDYIGTESKRLVDRLFGGRAASLVAHLADQEALTEDDLTEIEALLKELKR</sequence>
<evidence type="ECO:0000256" key="4">
    <source>
        <dbReference type="ARBA" id="ARBA00023163"/>
    </source>
</evidence>
<keyword evidence="2" id="KW-0805">Transcription regulation</keyword>
<dbReference type="RefSeq" id="WP_285975032.1">
    <property type="nucleotide sequence ID" value="NZ_CP127221.1"/>
</dbReference>
<reference evidence="5 6" key="1">
    <citation type="submission" date="2023-06" db="EMBL/GenBank/DDBJ databases">
        <title>Altererythrobacter rubellus NBRC 112769 genome.</title>
        <authorList>
            <person name="Zhang K."/>
        </authorList>
    </citation>
    <scope>NUCLEOTIDE SEQUENCE [LARGE SCALE GENOMIC DNA]</scope>
    <source>
        <strain evidence="5 6">NBRC 112769</strain>
    </source>
</reference>
<dbReference type="SUPFAM" id="SSF46785">
    <property type="entry name" value="Winged helix' DNA-binding domain"/>
    <property type="match status" value="1"/>
</dbReference>
<evidence type="ECO:0000256" key="2">
    <source>
        <dbReference type="ARBA" id="ARBA00023015"/>
    </source>
</evidence>
<gene>
    <name evidence="5" type="ORF">QQX03_06925</name>
</gene>
<dbReference type="GO" id="GO:0003677">
    <property type="term" value="F:DNA binding"/>
    <property type="evidence" value="ECO:0007669"/>
    <property type="project" value="UniProtKB-KW"/>
</dbReference>
<dbReference type="GO" id="GO:0045892">
    <property type="term" value="P:negative regulation of DNA-templated transcription"/>
    <property type="evidence" value="ECO:0007669"/>
    <property type="project" value="InterPro"/>
</dbReference>
<dbReference type="AlphaFoldDB" id="A0A9Y2B696"/>
<evidence type="ECO:0000313" key="6">
    <source>
        <dbReference type="Proteomes" id="UP001231445"/>
    </source>
</evidence>
<evidence type="ECO:0000256" key="3">
    <source>
        <dbReference type="ARBA" id="ARBA00023125"/>
    </source>
</evidence>
<dbReference type="Proteomes" id="UP001231445">
    <property type="component" value="Chromosome"/>
</dbReference>
<comment type="similarity">
    <text evidence="1">Belongs to the BlaI transcriptional regulatory family.</text>
</comment>
<dbReference type="InterPro" id="IPR036388">
    <property type="entry name" value="WH-like_DNA-bd_sf"/>
</dbReference>
<dbReference type="KEGG" id="arue:QQX03_06925"/>
<dbReference type="Pfam" id="PF03965">
    <property type="entry name" value="Penicillinase_R"/>
    <property type="match status" value="1"/>
</dbReference>
<organism evidence="5 6">
    <name type="scientific">Altererythrobacter rubellus</name>
    <dbReference type="NCBI Taxonomy" id="2173831"/>
    <lineage>
        <taxon>Bacteria</taxon>
        <taxon>Pseudomonadati</taxon>
        <taxon>Pseudomonadota</taxon>
        <taxon>Alphaproteobacteria</taxon>
        <taxon>Sphingomonadales</taxon>
        <taxon>Erythrobacteraceae</taxon>
        <taxon>Altererythrobacter</taxon>
    </lineage>
</organism>
<keyword evidence="4" id="KW-0804">Transcription</keyword>
<dbReference type="PIRSF" id="PIRSF019455">
    <property type="entry name" value="CopR_AtkY"/>
    <property type="match status" value="1"/>
</dbReference>
<dbReference type="EMBL" id="CP127221">
    <property type="protein sequence ID" value="WIW94716.1"/>
    <property type="molecule type" value="Genomic_DNA"/>
</dbReference>
<keyword evidence="3" id="KW-0238">DNA-binding</keyword>